<dbReference type="Proteomes" id="UP001064632">
    <property type="component" value="Chromosome"/>
</dbReference>
<evidence type="ECO:0000259" key="4">
    <source>
        <dbReference type="Pfam" id="PF07731"/>
    </source>
</evidence>
<evidence type="ECO:0000256" key="3">
    <source>
        <dbReference type="SAM" id="SignalP"/>
    </source>
</evidence>
<dbReference type="PANTHER" id="PTHR11709">
    <property type="entry name" value="MULTI-COPPER OXIDASE"/>
    <property type="match status" value="1"/>
</dbReference>
<dbReference type="Pfam" id="PF07731">
    <property type="entry name" value="Cu-oxidase_2"/>
    <property type="match status" value="1"/>
</dbReference>
<evidence type="ECO:0000313" key="6">
    <source>
        <dbReference type="EMBL" id="UXI69933.1"/>
    </source>
</evidence>
<keyword evidence="7" id="KW-1185">Reference proteome</keyword>
<proteinExistence type="predicted"/>
<gene>
    <name evidence="6" type="ORF">N4264_09995</name>
</gene>
<dbReference type="InterPro" id="IPR011707">
    <property type="entry name" value="Cu-oxidase-like_N"/>
</dbReference>
<dbReference type="SUPFAM" id="SSF49503">
    <property type="entry name" value="Cupredoxins"/>
    <property type="match status" value="3"/>
</dbReference>
<dbReference type="InterPro" id="IPR033138">
    <property type="entry name" value="Cu_oxidase_CS"/>
</dbReference>
<dbReference type="PROSITE" id="PS00079">
    <property type="entry name" value="MULTICOPPER_OXIDASE1"/>
    <property type="match status" value="1"/>
</dbReference>
<keyword evidence="1" id="KW-0479">Metal-binding</keyword>
<dbReference type="Gene3D" id="2.60.40.420">
    <property type="entry name" value="Cupredoxins - blue copper proteins"/>
    <property type="match status" value="3"/>
</dbReference>
<dbReference type="PROSITE" id="PS00080">
    <property type="entry name" value="MULTICOPPER_OXIDASE2"/>
    <property type="match status" value="1"/>
</dbReference>
<feature type="chain" id="PRO_5047115657" evidence="3">
    <location>
        <begin position="39"/>
        <end position="659"/>
    </location>
</feature>
<dbReference type="InterPro" id="IPR045087">
    <property type="entry name" value="Cu-oxidase_fam"/>
</dbReference>
<sequence length="659" mass="72357">MPVVSAGARLPRSYRFRAVSAVPLALLGALVAVAPASADAPRQDLPPVLANILRDAVGAPAAENAISGFTRLPEIRPHDARLDLDIVYTESTIYNPATGRDDKVRLRSYRGKGTNPKIPFVAPTIEIQPGETVRIGLNNQLPPEPNCTPPDINTPHCFNSTNLHSHGLWVSPTGNSDNVLLTIRPTVSFQYEYNVPFDHPAGTFWYHPHLHGSTALQVSSGMAGTLIIRGSRKPTPEKNGDIDTLLSVYPDGKPVVERVLEFQQVQYACRDKNGQIKVEKDAAGKVIAWVCDPGDVGTIESYDQFGPNSWQESNRYTSINGQVLPTFAGVAAGRLERWRAVHAGVRNTVTLQFKKMRANAPTFDKLRAADLDAWAHENCTGDVLPQWEIAADGLTHAQMIEKTQNVLQPGYRSDVLVVFPEAGEYCVIDAAAPANSAVGNIEESRQVLGKVLVSKGVPVGGDIRKFLTTQLQAMAGKSMRPDMREKVKAALGDNLQTGSFVPHPTIEQVNGYQDVEFNIVTTQTPPLFQVNGHSYDPTQARTLILGKVEEWTITSKLAGHPFHIHVNPFQVVKILDPAGNDVSEKGEPNDPQYANLKGTWKDTLFVKQNYKIVMRTRYQRYIGEYVLHCHILDHEDQGMMQNINMVLPDGQGGGITGHH</sequence>
<dbReference type="CDD" id="cd13853">
    <property type="entry name" value="CuRO_1_Tth-MCO_like"/>
    <property type="match status" value="1"/>
</dbReference>
<reference evidence="6" key="1">
    <citation type="submission" date="2022-09" db="EMBL/GenBank/DDBJ databases">
        <title>Tahibacter sp. nov., isolated from a fresh water.</title>
        <authorList>
            <person name="Baek J.H."/>
            <person name="Lee J.K."/>
            <person name="Kim J.M."/>
            <person name="Jeon C.O."/>
        </authorList>
    </citation>
    <scope>NUCLEOTIDE SEQUENCE</scope>
    <source>
        <strain evidence="6">W38</strain>
    </source>
</reference>
<dbReference type="Pfam" id="PF07732">
    <property type="entry name" value="Cu-oxidase_3"/>
    <property type="match status" value="1"/>
</dbReference>
<name>A0ABY6BIU5_9GAMM</name>
<keyword evidence="2" id="KW-0560">Oxidoreductase</keyword>
<dbReference type="CDD" id="cd13900">
    <property type="entry name" value="CuRO_3_Tth-MCO_like"/>
    <property type="match status" value="1"/>
</dbReference>
<dbReference type="InterPro" id="IPR002355">
    <property type="entry name" value="Cu_oxidase_Cu_BS"/>
</dbReference>
<dbReference type="InterPro" id="IPR008972">
    <property type="entry name" value="Cupredoxin"/>
</dbReference>
<feature type="signal peptide" evidence="3">
    <location>
        <begin position="1"/>
        <end position="38"/>
    </location>
</feature>
<dbReference type="EMBL" id="CP104694">
    <property type="protein sequence ID" value="UXI69933.1"/>
    <property type="molecule type" value="Genomic_DNA"/>
</dbReference>
<evidence type="ECO:0000256" key="2">
    <source>
        <dbReference type="ARBA" id="ARBA00023002"/>
    </source>
</evidence>
<dbReference type="InterPro" id="IPR011706">
    <property type="entry name" value="Cu-oxidase_C"/>
</dbReference>
<evidence type="ECO:0000259" key="5">
    <source>
        <dbReference type="Pfam" id="PF07732"/>
    </source>
</evidence>
<evidence type="ECO:0000313" key="7">
    <source>
        <dbReference type="Proteomes" id="UP001064632"/>
    </source>
</evidence>
<keyword evidence="3" id="KW-0732">Signal</keyword>
<accession>A0ABY6BIU5</accession>
<feature type="domain" description="Plastocyanin-like" evidence="5">
    <location>
        <begin position="159"/>
        <end position="231"/>
    </location>
</feature>
<organism evidence="6 7">
    <name type="scientific">Tahibacter amnicola</name>
    <dbReference type="NCBI Taxonomy" id="2976241"/>
    <lineage>
        <taxon>Bacteria</taxon>
        <taxon>Pseudomonadati</taxon>
        <taxon>Pseudomonadota</taxon>
        <taxon>Gammaproteobacteria</taxon>
        <taxon>Lysobacterales</taxon>
        <taxon>Rhodanobacteraceae</taxon>
        <taxon>Tahibacter</taxon>
    </lineage>
</organism>
<dbReference type="RefSeq" id="WP_261696885.1">
    <property type="nucleotide sequence ID" value="NZ_CP104694.1"/>
</dbReference>
<protein>
    <submittedName>
        <fullName evidence="6">Multicopper oxidase domain-containing protein</fullName>
    </submittedName>
</protein>
<feature type="domain" description="Plastocyanin-like" evidence="4">
    <location>
        <begin position="515"/>
        <end position="642"/>
    </location>
</feature>
<evidence type="ECO:0000256" key="1">
    <source>
        <dbReference type="ARBA" id="ARBA00022723"/>
    </source>
</evidence>
<dbReference type="PANTHER" id="PTHR11709:SF2">
    <property type="entry name" value="MULTICOPPER OXIDASE LPR1"/>
    <property type="match status" value="1"/>
</dbReference>